<protein>
    <submittedName>
        <fullName evidence="3">DUF1909-domain-containing protein</fullName>
    </submittedName>
</protein>
<name>A0A6A6GAS8_9PEZI</name>
<dbReference type="PANTHER" id="PTHR33788:SF1">
    <property type="entry name" value="ZINC-BINDING PROTEIN"/>
    <property type="match status" value="1"/>
</dbReference>
<dbReference type="AlphaFoldDB" id="A0A6A6GAS8"/>
<feature type="compositionally biased region" description="Basic and acidic residues" evidence="1">
    <location>
        <begin position="9"/>
        <end position="23"/>
    </location>
</feature>
<dbReference type="SUPFAM" id="SSF118359">
    <property type="entry name" value="Expressed protein At2g23090/F21P24.15"/>
    <property type="match status" value="1"/>
</dbReference>
<evidence type="ECO:0000313" key="3">
    <source>
        <dbReference type="EMBL" id="KAF2222708.1"/>
    </source>
</evidence>
<evidence type="ECO:0000256" key="1">
    <source>
        <dbReference type="SAM" id="MobiDB-lite"/>
    </source>
</evidence>
<dbReference type="Proteomes" id="UP000799538">
    <property type="component" value="Unassembled WGS sequence"/>
</dbReference>
<keyword evidence="4" id="KW-1185">Reference proteome</keyword>
<evidence type="ECO:0000259" key="2">
    <source>
        <dbReference type="Pfam" id="PF12907"/>
    </source>
</evidence>
<feature type="region of interest" description="Disordered" evidence="1">
    <location>
        <begin position="1"/>
        <end position="31"/>
    </location>
</feature>
<dbReference type="InterPro" id="IPR026939">
    <property type="entry name" value="ZNF706/At2g23090_sf"/>
</dbReference>
<accession>A0A6A6GAS8</accession>
<dbReference type="InterPro" id="IPR039713">
    <property type="entry name" value="At2g23090-like"/>
</dbReference>
<dbReference type="Gene3D" id="4.10.1050.10">
    <property type="entry name" value="At2g23090-like"/>
    <property type="match status" value="1"/>
</dbReference>
<dbReference type="EMBL" id="ML992508">
    <property type="protein sequence ID" value="KAF2222708.1"/>
    <property type="molecule type" value="Genomic_DNA"/>
</dbReference>
<gene>
    <name evidence="3" type="ORF">BDZ85DRAFT_199211</name>
</gene>
<dbReference type="PANTHER" id="PTHR33788">
    <property type="entry name" value="OS07G0114300 PROTEIN"/>
    <property type="match status" value="1"/>
</dbReference>
<dbReference type="InterPro" id="IPR039438">
    <property type="entry name" value="At2g23090-like_Znf"/>
</dbReference>
<reference evidence="4" key="1">
    <citation type="journal article" date="2020" name="Stud. Mycol.">
        <title>101 Dothideomycetes genomes: A test case for predicting lifestyles and emergence of pathogens.</title>
        <authorList>
            <person name="Haridas S."/>
            <person name="Albert R."/>
            <person name="Binder M."/>
            <person name="Bloem J."/>
            <person name="LaButti K."/>
            <person name="Salamov A."/>
            <person name="Andreopoulos B."/>
            <person name="Baker S."/>
            <person name="Barry K."/>
            <person name="Bills G."/>
            <person name="Bluhm B."/>
            <person name="Cannon C."/>
            <person name="Castanera R."/>
            <person name="Culley D."/>
            <person name="Daum C."/>
            <person name="Ezra D."/>
            <person name="Gonzalez J."/>
            <person name="Henrissat B."/>
            <person name="Kuo A."/>
            <person name="Liang C."/>
            <person name="Lipzen A."/>
            <person name="Lutzoni F."/>
            <person name="Magnuson J."/>
            <person name="Mondo S."/>
            <person name="Nolan M."/>
            <person name="Ohm R."/>
            <person name="Pangilinan J."/>
            <person name="Park H.-J."/>
            <person name="Ramirez L."/>
            <person name="Alfaro M."/>
            <person name="Sun H."/>
            <person name="Tritt A."/>
            <person name="Yoshinaga Y."/>
            <person name="Zwiers L.-H."/>
            <person name="Turgeon B."/>
            <person name="Goodwin S."/>
            <person name="Spatafora J."/>
            <person name="Crous P."/>
            <person name="Grigoriev I."/>
        </authorList>
    </citation>
    <scope>NUCLEOTIDE SEQUENCE [LARGE SCALE GENOMIC DNA]</scope>
    <source>
        <strain evidence="4">CECT 20119</strain>
    </source>
</reference>
<feature type="region of interest" description="Disordered" evidence="1">
    <location>
        <begin position="49"/>
        <end position="68"/>
    </location>
</feature>
<dbReference type="OrthoDB" id="370932at2759"/>
<sequence length="68" mass="7535">MGNGAKAASRRDRKDEGKKDPKSQLKTNAAAQSIKCKVCFQTFQSTTKQAALEQHAKDRHSKTHADCF</sequence>
<organism evidence="3 4">
    <name type="scientific">Elsinoe ampelina</name>
    <dbReference type="NCBI Taxonomy" id="302913"/>
    <lineage>
        <taxon>Eukaryota</taxon>
        <taxon>Fungi</taxon>
        <taxon>Dikarya</taxon>
        <taxon>Ascomycota</taxon>
        <taxon>Pezizomycotina</taxon>
        <taxon>Dothideomycetes</taxon>
        <taxon>Dothideomycetidae</taxon>
        <taxon>Myriangiales</taxon>
        <taxon>Elsinoaceae</taxon>
        <taxon>Elsinoe</taxon>
    </lineage>
</organism>
<feature type="domain" description="At2g23090-like zinc-binding" evidence="2">
    <location>
        <begin position="35"/>
        <end position="68"/>
    </location>
</feature>
<proteinExistence type="predicted"/>
<evidence type="ECO:0000313" key="4">
    <source>
        <dbReference type="Proteomes" id="UP000799538"/>
    </source>
</evidence>
<dbReference type="Pfam" id="PF12907">
    <property type="entry name" value="zf-met2"/>
    <property type="match status" value="1"/>
</dbReference>